<organism evidence="4 7">
    <name type="scientific">Adineta steineri</name>
    <dbReference type="NCBI Taxonomy" id="433720"/>
    <lineage>
        <taxon>Eukaryota</taxon>
        <taxon>Metazoa</taxon>
        <taxon>Spiralia</taxon>
        <taxon>Gnathifera</taxon>
        <taxon>Rotifera</taxon>
        <taxon>Eurotatoria</taxon>
        <taxon>Bdelloidea</taxon>
        <taxon>Adinetida</taxon>
        <taxon>Adinetidae</taxon>
        <taxon>Adineta</taxon>
    </lineage>
</organism>
<evidence type="ECO:0000313" key="2">
    <source>
        <dbReference type="EMBL" id="CAF0940627.1"/>
    </source>
</evidence>
<dbReference type="OrthoDB" id="10385916at2759"/>
<accession>A0A818TRK9</accession>
<reference evidence="4" key="1">
    <citation type="submission" date="2021-02" db="EMBL/GenBank/DDBJ databases">
        <authorList>
            <person name="Nowell W R."/>
        </authorList>
    </citation>
    <scope>NUCLEOTIDE SEQUENCE</scope>
</reference>
<evidence type="ECO:0000313" key="3">
    <source>
        <dbReference type="EMBL" id="CAF1504459.1"/>
    </source>
</evidence>
<evidence type="ECO:0000313" key="5">
    <source>
        <dbReference type="EMBL" id="CAF3822485.1"/>
    </source>
</evidence>
<dbReference type="EMBL" id="CAJOAZ010000636">
    <property type="protein sequence ID" value="CAF3688188.1"/>
    <property type="molecule type" value="Genomic_DNA"/>
</dbReference>
<dbReference type="Proteomes" id="UP000663868">
    <property type="component" value="Unassembled WGS sequence"/>
</dbReference>
<evidence type="ECO:0000313" key="4">
    <source>
        <dbReference type="EMBL" id="CAF3688188.1"/>
    </source>
</evidence>
<proteinExistence type="predicted"/>
<evidence type="ECO:0000313" key="6">
    <source>
        <dbReference type="EMBL" id="CAF4308211.1"/>
    </source>
</evidence>
<evidence type="ECO:0000313" key="1">
    <source>
        <dbReference type="EMBL" id="CAF0918530.1"/>
    </source>
</evidence>
<dbReference type="AlphaFoldDB" id="A0A818TRK9"/>
<dbReference type="EMBL" id="CAJNOG010000086">
    <property type="protein sequence ID" value="CAF0918530.1"/>
    <property type="molecule type" value="Genomic_DNA"/>
</dbReference>
<protein>
    <submittedName>
        <fullName evidence="4">Uncharacterized protein</fullName>
    </submittedName>
</protein>
<dbReference type="EMBL" id="CAJNON010000085">
    <property type="protein sequence ID" value="CAF0940627.1"/>
    <property type="molecule type" value="Genomic_DNA"/>
</dbReference>
<dbReference type="Proteomes" id="UP000663881">
    <property type="component" value="Unassembled WGS sequence"/>
</dbReference>
<sequence length="78" mass="9137">MEQCPMFIGIMRRSARNKHWSKSSEYEFTSLIKDNVLIGADVKTAREILLHELMDFKEKHDDNEQTLSFNFQTKTGLS</sequence>
<dbReference type="Proteomes" id="UP000663891">
    <property type="component" value="Unassembled WGS sequence"/>
</dbReference>
<dbReference type="Proteomes" id="UP000663845">
    <property type="component" value="Unassembled WGS sequence"/>
</dbReference>
<dbReference type="Proteomes" id="UP000663844">
    <property type="component" value="Unassembled WGS sequence"/>
</dbReference>
<dbReference type="EMBL" id="CAJOAY010001287">
    <property type="protein sequence ID" value="CAF3822485.1"/>
    <property type="molecule type" value="Genomic_DNA"/>
</dbReference>
<gene>
    <name evidence="3" type="ORF">IZO911_LOCUS45164</name>
    <name evidence="1" type="ORF">JYZ213_LOCUS11479</name>
    <name evidence="6" type="ORF">KXQ929_LOCUS45923</name>
    <name evidence="5" type="ORF">OKA104_LOCUS19768</name>
    <name evidence="4" type="ORF">OXD698_LOCUS11405</name>
    <name evidence="2" type="ORF">VCS650_LOCUS11476</name>
</gene>
<name>A0A818TRK9_9BILA</name>
<dbReference type="Proteomes" id="UP000663860">
    <property type="component" value="Unassembled WGS sequence"/>
</dbReference>
<dbReference type="EMBL" id="CAJOBB010014723">
    <property type="protein sequence ID" value="CAF4308211.1"/>
    <property type="molecule type" value="Genomic_DNA"/>
</dbReference>
<dbReference type="EMBL" id="CAJNOE010003612">
    <property type="protein sequence ID" value="CAF1504459.1"/>
    <property type="molecule type" value="Genomic_DNA"/>
</dbReference>
<evidence type="ECO:0000313" key="7">
    <source>
        <dbReference type="Proteomes" id="UP000663844"/>
    </source>
</evidence>
<comment type="caution">
    <text evidence="4">The sequence shown here is derived from an EMBL/GenBank/DDBJ whole genome shotgun (WGS) entry which is preliminary data.</text>
</comment>